<proteinExistence type="predicted"/>
<dbReference type="SUPFAM" id="SSF53335">
    <property type="entry name" value="S-adenosyl-L-methionine-dependent methyltransferases"/>
    <property type="match status" value="1"/>
</dbReference>
<gene>
    <name evidence="3" type="ORF">SAMN05192589_12120</name>
</gene>
<dbReference type="STRING" id="187868.SAMN05192589_12120"/>
<reference evidence="3 4" key="1">
    <citation type="submission" date="2016-10" db="EMBL/GenBank/DDBJ databases">
        <authorList>
            <person name="de Groot N.N."/>
        </authorList>
    </citation>
    <scope>NUCLEOTIDE SEQUENCE [LARGE SCALE GENOMIC DNA]</scope>
    <source>
        <strain evidence="3 4">DSM 16619</strain>
    </source>
</reference>
<accession>A0A1G7DYU5</accession>
<evidence type="ECO:0000259" key="2">
    <source>
        <dbReference type="Pfam" id="PF13649"/>
    </source>
</evidence>
<dbReference type="AlphaFoldDB" id="A0A1G7DYU5"/>
<feature type="domain" description="Methyltransferase" evidence="2">
    <location>
        <begin position="52"/>
        <end position="141"/>
    </location>
</feature>
<feature type="region of interest" description="Disordered" evidence="1">
    <location>
        <begin position="199"/>
        <end position="220"/>
    </location>
</feature>
<evidence type="ECO:0000313" key="3">
    <source>
        <dbReference type="EMBL" id="SDE56653.1"/>
    </source>
</evidence>
<dbReference type="RefSeq" id="WP_092745849.1">
    <property type="nucleotide sequence ID" value="NZ_FMZC01000021.1"/>
</dbReference>
<dbReference type="InterPro" id="IPR029063">
    <property type="entry name" value="SAM-dependent_MTases_sf"/>
</dbReference>
<evidence type="ECO:0000256" key="1">
    <source>
        <dbReference type="SAM" id="MobiDB-lite"/>
    </source>
</evidence>
<protein>
    <submittedName>
        <fullName evidence="3">Nodulation protein S (NodS)</fullName>
    </submittedName>
</protein>
<dbReference type="Pfam" id="PF13649">
    <property type="entry name" value="Methyltransf_25"/>
    <property type="match status" value="1"/>
</dbReference>
<dbReference type="OrthoDB" id="116799at2"/>
<feature type="compositionally biased region" description="Pro residues" evidence="1">
    <location>
        <begin position="211"/>
        <end position="220"/>
    </location>
</feature>
<dbReference type="CDD" id="cd02440">
    <property type="entry name" value="AdoMet_MTases"/>
    <property type="match status" value="1"/>
</dbReference>
<evidence type="ECO:0000313" key="4">
    <source>
        <dbReference type="Proteomes" id="UP000198781"/>
    </source>
</evidence>
<sequence>MAAPFADAGHFEQLHARSADPWGVHARWYERRKRDLLLAALPRARYAQGFEPGCSVGGNTLALAARCDQLIACDASTAALDRAAATLKGVRNVVLRHWTFPHRWPDTPSDLIVVAELAYYLPPEDFARFLAEVPAHLQRGGHLALCHWRAPVADAQADGDGIHGAARQALALDSVGSWGDEDMRIDIWQHGGTTSVAATGGAQERLASVPAPAPTPESAP</sequence>
<organism evidence="3 4">
    <name type="scientific">Paracidovorax valerianellae</name>
    <dbReference type="NCBI Taxonomy" id="187868"/>
    <lineage>
        <taxon>Bacteria</taxon>
        <taxon>Pseudomonadati</taxon>
        <taxon>Pseudomonadota</taxon>
        <taxon>Betaproteobacteria</taxon>
        <taxon>Burkholderiales</taxon>
        <taxon>Comamonadaceae</taxon>
        <taxon>Paracidovorax</taxon>
    </lineage>
</organism>
<name>A0A1G7DYU5_9BURK</name>
<dbReference type="InterPro" id="IPR041698">
    <property type="entry name" value="Methyltransf_25"/>
</dbReference>
<dbReference type="Proteomes" id="UP000198781">
    <property type="component" value="Unassembled WGS sequence"/>
</dbReference>
<dbReference type="EMBL" id="FMZC01000021">
    <property type="protein sequence ID" value="SDE56653.1"/>
    <property type="molecule type" value="Genomic_DNA"/>
</dbReference>
<dbReference type="Gene3D" id="3.40.50.150">
    <property type="entry name" value="Vaccinia Virus protein VP39"/>
    <property type="match status" value="1"/>
</dbReference>
<keyword evidence="4" id="KW-1185">Reference proteome</keyword>